<gene>
    <name evidence="2" type="ORF">F7Q99_39145</name>
</gene>
<accession>A0A6N7L524</accession>
<protein>
    <submittedName>
        <fullName evidence="2">Uncharacterized protein</fullName>
    </submittedName>
</protein>
<dbReference type="OrthoDB" id="4076638at2"/>
<dbReference type="Proteomes" id="UP000450000">
    <property type="component" value="Unassembled WGS sequence"/>
</dbReference>
<dbReference type="EMBL" id="WBOF01000011">
    <property type="protein sequence ID" value="MQS18049.1"/>
    <property type="molecule type" value="Genomic_DNA"/>
</dbReference>
<organism evidence="2 3">
    <name type="scientific">Streptomyces kaniharaensis</name>
    <dbReference type="NCBI Taxonomy" id="212423"/>
    <lineage>
        <taxon>Bacteria</taxon>
        <taxon>Bacillati</taxon>
        <taxon>Actinomycetota</taxon>
        <taxon>Actinomycetes</taxon>
        <taxon>Kitasatosporales</taxon>
        <taxon>Streptomycetaceae</taxon>
        <taxon>Streptomyces</taxon>
    </lineage>
</organism>
<comment type="caution">
    <text evidence="2">The sequence shown here is derived from an EMBL/GenBank/DDBJ whole genome shotgun (WGS) entry which is preliminary data.</text>
</comment>
<keyword evidence="3" id="KW-1185">Reference proteome</keyword>
<feature type="region of interest" description="Disordered" evidence="1">
    <location>
        <begin position="193"/>
        <end position="235"/>
    </location>
</feature>
<dbReference type="AlphaFoldDB" id="A0A6N7L524"/>
<evidence type="ECO:0000313" key="2">
    <source>
        <dbReference type="EMBL" id="MQS18049.1"/>
    </source>
</evidence>
<reference evidence="2 3" key="1">
    <citation type="submission" date="2019-09" db="EMBL/GenBank/DDBJ databases">
        <title>Genome Sequences of Streptomyces kaniharaensis ATCC 21070.</title>
        <authorList>
            <person name="Zhu W."/>
            <person name="De Crecy-Lagard V."/>
            <person name="Richards N.G."/>
        </authorList>
    </citation>
    <scope>NUCLEOTIDE SEQUENCE [LARGE SCALE GENOMIC DNA]</scope>
    <source>
        <strain evidence="2 3">SF-557</strain>
    </source>
</reference>
<proteinExistence type="predicted"/>
<evidence type="ECO:0000256" key="1">
    <source>
        <dbReference type="SAM" id="MobiDB-lite"/>
    </source>
</evidence>
<sequence>MPGSVEETYALMAAYDVCTLYVHASAIGAMGLPAYDITVYGELVAPHEHPWATPVAGGVVERVEPAGLSFWMTAIPGDGERRHISIPAYDPSRLEDSFGSAVDGAQLLEAVMLFLLSSRGKGKRPKVERYYRNVNMTAMGYAGMTADLARCEAIRLETIPQFTAGQRLKPILHLGWNRRMEPPERDMKWLHPYDKTARGCPPGRTRRSGSVSRPLPGRRGVRPEEGRPLARGGGARVRAARPAPFQLRTAEEGGWWIRSTPAMNLLMEAYPDWTPVVLEALVWKDSRRVMETGYERIRLGREFLLAEAEAGREAATLASA</sequence>
<name>A0A6N7L524_9ACTN</name>
<evidence type="ECO:0000313" key="3">
    <source>
        <dbReference type="Proteomes" id="UP000450000"/>
    </source>
</evidence>